<dbReference type="PANTHER" id="PTHR34219">
    <property type="entry name" value="IRON-REGULATED INNER MEMBRANE PROTEIN-RELATED"/>
    <property type="match status" value="1"/>
</dbReference>
<keyword evidence="2" id="KW-0472">Membrane</keyword>
<feature type="region of interest" description="Disordered" evidence="1">
    <location>
        <begin position="408"/>
        <end position="428"/>
    </location>
</feature>
<reference evidence="4" key="1">
    <citation type="journal article" date="2019" name="Int. J. Syst. Evol. Microbiol.">
        <title>The Global Catalogue of Microorganisms (GCM) 10K type strain sequencing project: providing services to taxonomists for standard genome sequencing and annotation.</title>
        <authorList>
            <consortium name="The Broad Institute Genomics Platform"/>
            <consortium name="The Broad Institute Genome Sequencing Center for Infectious Disease"/>
            <person name="Wu L."/>
            <person name="Ma J."/>
        </authorList>
    </citation>
    <scope>NUCLEOTIDE SEQUENCE [LARGE SCALE GENOMIC DNA]</scope>
    <source>
        <strain evidence="4">CGMCC 1.15407</strain>
    </source>
</reference>
<evidence type="ECO:0000256" key="1">
    <source>
        <dbReference type="SAM" id="MobiDB-lite"/>
    </source>
</evidence>
<keyword evidence="2" id="KW-1133">Transmembrane helix</keyword>
<gene>
    <name evidence="3" type="ORF">GCM10011339_30810</name>
</gene>
<accession>A0ABQ1V5M2</accession>
<dbReference type="InterPro" id="IPR005625">
    <property type="entry name" value="PepSY-ass_TM"/>
</dbReference>
<sequence>MFKLPDDTSCLAAFFYSLPTIYTILMKPSTNNKKKKNRSLFYRISAWLHLWLGLVSGIVVVIISLTAALLTFEEEIRLVLEASREKVTKQEGQVLLPPSQLATAVKEKYGWPSVYGVMYRGEGRSAMIPYYRDRSNYQQALVNPYTGEVLHNRKLNDDFFRFMLIGHYQLWLPRSIGKPVVAYSTLIFVITLITGLILWWPKKWTRATKNASFKVKWPATPKRFNYDLHNVVGFYSLLIALVLALTGMVYGMQWFRASSYWVASGGETETFERMHSDTTLVAAEDQIDEDVLFTNLLQSGLDPDQNRFSIFYPRGAAGVWNMQVNPSLINTFQSRNHYFEQGSLHLLKEDPAFSTANGGDQLMKLNYDLHLGLIGGIWTKIIAFLACLISASLPITGFIIWWGKEKKKRKNKAKSKQKVKQQRVPVPA</sequence>
<keyword evidence="2" id="KW-0812">Transmembrane</keyword>
<dbReference type="Proteomes" id="UP000647339">
    <property type="component" value="Unassembled WGS sequence"/>
</dbReference>
<feature type="transmembrane region" description="Helical" evidence="2">
    <location>
        <begin position="46"/>
        <end position="70"/>
    </location>
</feature>
<evidence type="ECO:0000313" key="4">
    <source>
        <dbReference type="Proteomes" id="UP000647339"/>
    </source>
</evidence>
<evidence type="ECO:0000256" key="2">
    <source>
        <dbReference type="SAM" id="Phobius"/>
    </source>
</evidence>
<organism evidence="3 4">
    <name type="scientific">Echinicola rosea</name>
    <dbReference type="NCBI Taxonomy" id="1807691"/>
    <lineage>
        <taxon>Bacteria</taxon>
        <taxon>Pseudomonadati</taxon>
        <taxon>Bacteroidota</taxon>
        <taxon>Cytophagia</taxon>
        <taxon>Cytophagales</taxon>
        <taxon>Cyclobacteriaceae</taxon>
        <taxon>Echinicola</taxon>
    </lineage>
</organism>
<feature type="transmembrane region" description="Helical" evidence="2">
    <location>
        <begin position="381"/>
        <end position="402"/>
    </location>
</feature>
<feature type="compositionally biased region" description="Basic residues" evidence="1">
    <location>
        <begin position="408"/>
        <end position="421"/>
    </location>
</feature>
<protein>
    <submittedName>
        <fullName evidence="3">Sulfite reductase</fullName>
    </submittedName>
</protein>
<proteinExistence type="predicted"/>
<feature type="transmembrane region" description="Helical" evidence="2">
    <location>
        <begin position="180"/>
        <end position="200"/>
    </location>
</feature>
<feature type="transmembrane region" description="Helical" evidence="2">
    <location>
        <begin position="6"/>
        <end position="25"/>
    </location>
</feature>
<evidence type="ECO:0000313" key="3">
    <source>
        <dbReference type="EMBL" id="GGF40114.1"/>
    </source>
</evidence>
<dbReference type="EMBL" id="BMIU01000016">
    <property type="protein sequence ID" value="GGF40114.1"/>
    <property type="molecule type" value="Genomic_DNA"/>
</dbReference>
<dbReference type="Pfam" id="PF03929">
    <property type="entry name" value="PepSY_TM"/>
    <property type="match status" value="1"/>
</dbReference>
<feature type="transmembrane region" description="Helical" evidence="2">
    <location>
        <begin position="232"/>
        <end position="252"/>
    </location>
</feature>
<keyword evidence="4" id="KW-1185">Reference proteome</keyword>
<comment type="caution">
    <text evidence="3">The sequence shown here is derived from an EMBL/GenBank/DDBJ whole genome shotgun (WGS) entry which is preliminary data.</text>
</comment>
<name>A0ABQ1V5M2_9BACT</name>